<organism evidence="3">
    <name type="scientific">Curvibacter symbiont subsp. Hydra magnipapillata</name>
    <dbReference type="NCBI Taxonomy" id="667019"/>
    <lineage>
        <taxon>Bacteria</taxon>
        <taxon>Pseudomonadati</taxon>
        <taxon>Pseudomonadota</taxon>
        <taxon>Betaproteobacteria</taxon>
        <taxon>Burkholderiales</taxon>
        <taxon>Comamonadaceae</taxon>
        <taxon>Curvibacter</taxon>
    </lineage>
</organism>
<accession>C9YG60</accession>
<name>C9YG60_CURXX</name>
<dbReference type="PANTHER" id="PTHR43194">
    <property type="entry name" value="HYDROLASE ALPHA/BETA FOLD FAMILY"/>
    <property type="match status" value="1"/>
</dbReference>
<proteinExistence type="predicted"/>
<sequence>MSIAARTLVLLPGLMCDAAVWAPSLSGLPAGWEPWVADYGLCNSLQAMAGAVLAGAPQGPFALAGHSMGGRVALEVVRLAPQRVSHLALLDTGHTPRAAGGSGDEEARKRYALLEMARTQGVRSMAQTWVQGMVAPDRLMDAELIEGIVAMFARKSAEVFEAQIQALLHRPDAGEVLRSVAVPTLLQCGAQDAWSPPAQHEAMRVFVPHAALDLIEHAGHMAPMEQPHAVAASLSRWLMQTGEGP</sequence>
<feature type="chain" id="PRO_5003005292" description="AB hydrolase-1 domain-containing protein" evidence="1">
    <location>
        <begin position="23"/>
        <end position="245"/>
    </location>
</feature>
<dbReference type="InterPro" id="IPR029058">
    <property type="entry name" value="AB_hydrolase_fold"/>
</dbReference>
<dbReference type="Gene3D" id="3.40.50.1820">
    <property type="entry name" value="alpha/beta hydrolase"/>
    <property type="match status" value="1"/>
</dbReference>
<gene>
    <name evidence="3" type="ORF">Csp_B17600</name>
</gene>
<dbReference type="InterPro" id="IPR000073">
    <property type="entry name" value="AB_hydrolase_1"/>
</dbReference>
<dbReference type="PANTHER" id="PTHR43194:SF2">
    <property type="entry name" value="PEROXISOMAL MEMBRANE PROTEIN LPX1"/>
    <property type="match status" value="1"/>
</dbReference>
<feature type="signal peptide" evidence="1">
    <location>
        <begin position="1"/>
        <end position="22"/>
    </location>
</feature>
<reference evidence="3" key="1">
    <citation type="journal article" date="2010" name="Nature">
        <title>The Dynamic genome of Hydra.</title>
        <authorList>
            <person name="Chapman J.A."/>
            <person name="Kirkness E.F."/>
            <person name="Simakov O."/>
            <person name="Hampson S.E."/>
            <person name="Mitros T."/>
            <person name="Weinmaier T."/>
            <person name="Rattei T."/>
            <person name="Balasubramanian P.G."/>
            <person name="Borman J."/>
            <person name="Busam D."/>
            <person name="Disbennett K."/>
            <person name="Pfannkoch C."/>
            <person name="Sumin N."/>
            <person name="Sutton G."/>
            <person name="Viswanathan L."/>
            <person name="Walenz B."/>
            <person name="Goodstein D.M."/>
            <person name="Hellsten U."/>
            <person name="Kawashima T."/>
            <person name="Prochnik S.E."/>
            <person name="Putnam N.H."/>
            <person name="Shu S."/>
            <person name="Blumberg B."/>
            <person name="Dana C.E."/>
            <person name="Gee L."/>
            <person name="Kibler D.F."/>
            <person name="Law L."/>
            <person name="Lindgens D."/>
            <person name="Martinez D.E."/>
            <person name="Peng J."/>
            <person name="Wigge P.A."/>
            <person name="Bertulat B."/>
            <person name="Guder C."/>
            <person name="Nakamura Y."/>
            <person name="Ozbek S."/>
            <person name="Watanabe H."/>
            <person name="Khalturin K."/>
            <person name="Hemmrich G."/>
            <person name="Franke A."/>
            <person name="Augustin R."/>
            <person name="Fraune S."/>
            <person name="Hayakawa E."/>
            <person name="Hayakawa S."/>
            <person name="Hirose M."/>
            <person name="Hwang J."/>
            <person name="Ikeo K."/>
            <person name="Nishimiya-Fujisawa C."/>
            <person name="Ogura A."/>
            <person name="Takahashi T."/>
            <person name="Steinmetz P.R."/>
            <person name="Zhang X."/>
            <person name="Aufschnaiter R."/>
            <person name="Eder M.K."/>
            <person name="Gorny A.K."/>
            <person name="Salvenmoser W."/>
            <person name="Heimberg A.M."/>
            <person name="Wheeler B.M."/>
            <person name="Peterson K.J."/>
            <person name="Boettger A."/>
            <person name="Tischler P."/>
            <person name="Wolf A."/>
            <person name="Gojobori T."/>
            <person name="Remington K.A."/>
            <person name="Strausberg R.L."/>
            <person name="Venter J."/>
            <person name="Technau U."/>
            <person name="Hobmayer B."/>
            <person name="Bosch T.C."/>
            <person name="Holstein T.W."/>
            <person name="Fujisawa T."/>
            <person name="Bode H.R."/>
            <person name="David C.N."/>
            <person name="Rokhsar D.S."/>
            <person name="Steele R.E."/>
        </authorList>
    </citation>
    <scope>NUCLEOTIDE SEQUENCE</scope>
</reference>
<feature type="domain" description="AB hydrolase-1" evidence="2">
    <location>
        <begin position="17"/>
        <end position="232"/>
    </location>
</feature>
<dbReference type="InterPro" id="IPR050228">
    <property type="entry name" value="Carboxylesterase_BioH"/>
</dbReference>
<protein>
    <recommendedName>
        <fullName evidence="2">AB hydrolase-1 domain-containing protein</fullName>
    </recommendedName>
</protein>
<keyword evidence="1" id="KW-0732">Signal</keyword>
<evidence type="ECO:0000256" key="1">
    <source>
        <dbReference type="SAM" id="SignalP"/>
    </source>
</evidence>
<dbReference type="SUPFAM" id="SSF53474">
    <property type="entry name" value="alpha/beta-Hydrolases"/>
    <property type="match status" value="1"/>
</dbReference>
<evidence type="ECO:0000313" key="3">
    <source>
        <dbReference type="EMBL" id="CBA33148.1"/>
    </source>
</evidence>
<dbReference type="Pfam" id="PF12697">
    <property type="entry name" value="Abhydrolase_6"/>
    <property type="match status" value="1"/>
</dbReference>
<dbReference type="EMBL" id="FN543108">
    <property type="protein sequence ID" value="CBA33148.1"/>
    <property type="molecule type" value="Genomic_DNA"/>
</dbReference>
<evidence type="ECO:0000259" key="2">
    <source>
        <dbReference type="Pfam" id="PF12697"/>
    </source>
</evidence>
<dbReference type="AlphaFoldDB" id="C9YG60"/>